<dbReference type="PANTHER" id="PTHR34047">
    <property type="entry name" value="NUCLEAR INTRON MATURASE 1, MITOCHONDRIAL-RELATED"/>
    <property type="match status" value="1"/>
</dbReference>
<proteinExistence type="predicted"/>
<feature type="region of interest" description="Disordered" evidence="1">
    <location>
        <begin position="835"/>
        <end position="862"/>
    </location>
</feature>
<feature type="compositionally biased region" description="Polar residues" evidence="1">
    <location>
        <begin position="842"/>
        <end position="851"/>
    </location>
</feature>
<dbReference type="SUPFAM" id="SSF56672">
    <property type="entry name" value="DNA/RNA polymerases"/>
    <property type="match status" value="1"/>
</dbReference>
<gene>
    <name evidence="2" type="ORF">GOP47_0007975</name>
</gene>
<dbReference type="InterPro" id="IPR043502">
    <property type="entry name" value="DNA/RNA_pol_sf"/>
</dbReference>
<name>A0A9D4V1Q7_ADICA</name>
<feature type="region of interest" description="Disordered" evidence="1">
    <location>
        <begin position="199"/>
        <end position="255"/>
    </location>
</feature>
<feature type="compositionally biased region" description="Basic and acidic residues" evidence="1">
    <location>
        <begin position="120"/>
        <end position="132"/>
    </location>
</feature>
<dbReference type="CDD" id="cd01651">
    <property type="entry name" value="RT_G2_intron"/>
    <property type="match status" value="1"/>
</dbReference>
<dbReference type="EMBL" id="JABFUD020000007">
    <property type="protein sequence ID" value="KAI5078151.1"/>
    <property type="molecule type" value="Genomic_DNA"/>
</dbReference>
<dbReference type="Proteomes" id="UP000886520">
    <property type="component" value="Chromosome 7"/>
</dbReference>
<feature type="compositionally biased region" description="Polar residues" evidence="1">
    <location>
        <begin position="71"/>
        <end position="85"/>
    </location>
</feature>
<evidence type="ECO:0000313" key="2">
    <source>
        <dbReference type="EMBL" id="KAI5078151.1"/>
    </source>
</evidence>
<dbReference type="OrthoDB" id="5428681at2759"/>
<evidence type="ECO:0000256" key="1">
    <source>
        <dbReference type="SAM" id="MobiDB-lite"/>
    </source>
</evidence>
<reference evidence="2" key="1">
    <citation type="submission" date="2021-01" db="EMBL/GenBank/DDBJ databases">
        <title>Adiantum capillus-veneris genome.</title>
        <authorList>
            <person name="Fang Y."/>
            <person name="Liao Q."/>
        </authorList>
    </citation>
    <scope>NUCLEOTIDE SEQUENCE</scope>
    <source>
        <strain evidence="2">H3</strain>
        <tissue evidence="2">Leaf</tissue>
    </source>
</reference>
<keyword evidence="3" id="KW-1185">Reference proteome</keyword>
<organism evidence="2 3">
    <name type="scientific">Adiantum capillus-veneris</name>
    <name type="common">Maidenhair fern</name>
    <dbReference type="NCBI Taxonomy" id="13818"/>
    <lineage>
        <taxon>Eukaryota</taxon>
        <taxon>Viridiplantae</taxon>
        <taxon>Streptophyta</taxon>
        <taxon>Embryophyta</taxon>
        <taxon>Tracheophyta</taxon>
        <taxon>Polypodiopsida</taxon>
        <taxon>Polypodiidae</taxon>
        <taxon>Polypodiales</taxon>
        <taxon>Pteridineae</taxon>
        <taxon>Pteridaceae</taxon>
        <taxon>Vittarioideae</taxon>
        <taxon>Adiantum</taxon>
    </lineage>
</organism>
<dbReference type="InterPro" id="IPR051083">
    <property type="entry name" value="GrpII_Intron_Splice-Mob/Def"/>
</dbReference>
<protein>
    <submittedName>
        <fullName evidence="2">Uncharacterized protein</fullName>
    </submittedName>
</protein>
<feature type="region of interest" description="Disordered" evidence="1">
    <location>
        <begin position="71"/>
        <end position="157"/>
    </location>
</feature>
<dbReference type="AlphaFoldDB" id="A0A9D4V1Q7"/>
<comment type="caution">
    <text evidence="2">The sequence shown here is derived from an EMBL/GenBank/DDBJ whole genome shotgun (WGS) entry which is preliminary data.</text>
</comment>
<dbReference type="PANTHER" id="PTHR34047:SF2">
    <property type="entry name" value="NUCLEAR INTRON MATURASE 1, MITOCHONDRIAL"/>
    <property type="match status" value="1"/>
</dbReference>
<feature type="compositionally biased region" description="Polar residues" evidence="1">
    <location>
        <begin position="241"/>
        <end position="253"/>
    </location>
</feature>
<evidence type="ECO:0000313" key="3">
    <source>
        <dbReference type="Proteomes" id="UP000886520"/>
    </source>
</evidence>
<sequence length="862" mass="96266">MQWSVILASLKHSHCPSLRFASFCSRCEAASSSQTSVRSSVVRSTLKVSAIPKSCNGSTSQITVRAATTIAESGKSSSAPQGKTSKISKERFSSEGPSTQGSTKSTRFCSQKNDTLPASRDVKAAHVEDETHIAYLESSRAHGNRGTQPSYHAMKDDSRCSSAQLAFTSNKNYGKAGSSVDDSRCSSAQLAFTSNKNYGKAGSSVSQVSKDSDDGDAGKVAARMTKGTKGKPKARSYESLKATSESKGSSRGQVLSRERCFGSNSKAGNIIEGPALASSDSSEVRSDYLSEAETTSEFVDEVGENAGNNLKNTFLKIAFPVTVFAEWWFYCFLRGYRSYPETFYCLDKLYVWLGAYQRAHWDATGIYVNSQCAAALSNDLERLKNAVISKAFRWSDAMHIYLRSPESSSIVFFDADSAFSFQDRVVQEVLYLVLEPIFEARFNTRSHSSRPGRGAHTALRAAQRSFLGCKWFISGDLSVFPEGNYGTHIMDSVLKVVKESRVTFLLRYAFLGRKSEKAERVAVRSSFSSATQGSCERLKHLLCNVVLDPLDWWMDEKISNFTKQEPLRTSVIHPSDQSSQRKCLKPWRHPCKLEYVRYGTKFWVGCDGTEKEVKSIRKEIFTFLNTKFGKCFENNLSVSHISVGLNILDHVMSQKIVYSVYVRRKASSGKLFEKRAFRVRLRVKASIECCIKYLKQVGVPASLQHIEEVLSVLDYWYCYAENKAKVLMYCKLALCQIYSMKGSSDKCEEGSVEVDIAEQMKKAVETVVSPNTKHGGNSFIRIPEHEKVFREHAWLQSRAMTPQLKDSFKNMRKTSPQQNMSEVLWQYLREANSDNDWDPFTEMQTSGQEQGSVGEELAESAG</sequence>
<accession>A0A9D4V1Q7</accession>
<feature type="compositionally biased region" description="Polar residues" evidence="1">
    <location>
        <begin position="95"/>
        <end position="116"/>
    </location>
</feature>